<dbReference type="EMBL" id="MSAC01000050">
    <property type="protein sequence ID" value="PUX03330.1"/>
    <property type="molecule type" value="Genomic_DNA"/>
</dbReference>
<dbReference type="SMART" id="SM00495">
    <property type="entry name" value="ChtBD3"/>
    <property type="match status" value="1"/>
</dbReference>
<dbReference type="InterPro" id="IPR036573">
    <property type="entry name" value="CBM_sf_5/12"/>
</dbReference>
<keyword evidence="4" id="KW-1185">Reference proteome</keyword>
<proteinExistence type="predicted"/>
<dbReference type="InterPro" id="IPR003610">
    <property type="entry name" value="CBM5/12"/>
</dbReference>
<reference evidence="3 4" key="1">
    <citation type="submission" date="2016-12" db="EMBL/GenBank/DDBJ databases">
        <title>Analysis of the Molecular Diversity Among Cronobacter Species Isolated from Filth Flies Using a Pan Genomic DNA Microarray.</title>
        <authorList>
            <person name="Pava-Ripoll M."/>
            <person name="Tall B."/>
            <person name="Farber J."/>
            <person name="Fanning S."/>
            <person name="Lehner A."/>
            <person name="Stephan R."/>
            <person name="Pagotto F."/>
            <person name="Iverson C."/>
            <person name="Ziobro G."/>
            <person name="Miller A."/>
            <person name="Pearson R."/>
            <person name="Yan Q."/>
            <person name="Kim M."/>
            <person name="Jeong S."/>
            <person name="Park J."/>
            <person name="Jun S."/>
            <person name="Choi H."/>
            <person name="Chung T."/>
            <person name="Yoo Y."/>
            <person name="Park E."/>
            <person name="Hwang S."/>
            <person name="Lee B."/>
            <person name="Sathyamoorthy V."/>
            <person name="Carter L."/>
            <person name="Mammel M."/>
            <person name="Jackson S."/>
            <person name="Kothary M."/>
            <person name="Patel I."/>
            <person name="Grim C."/>
            <person name="Gopinath G."/>
            <person name="Gangiredla J."/>
            <person name="Chase H."/>
        </authorList>
    </citation>
    <scope>NUCLEOTIDE SEQUENCE [LARGE SCALE GENOMIC DNA]</scope>
    <source>
        <strain evidence="3 4">MOD1-Md25g</strain>
    </source>
</reference>
<dbReference type="RefSeq" id="WP_032982954.1">
    <property type="nucleotide sequence ID" value="NZ_CABMMY010000008.1"/>
</dbReference>
<feature type="non-terminal residue" evidence="3">
    <location>
        <position position="1"/>
    </location>
</feature>
<dbReference type="CDD" id="cd12215">
    <property type="entry name" value="ChiC_BD"/>
    <property type="match status" value="1"/>
</dbReference>
<organism evidence="3 4">
    <name type="scientific">Cronobacter malonaticus</name>
    <dbReference type="NCBI Taxonomy" id="413503"/>
    <lineage>
        <taxon>Bacteria</taxon>
        <taxon>Pseudomonadati</taxon>
        <taxon>Pseudomonadota</taxon>
        <taxon>Gammaproteobacteria</taxon>
        <taxon>Enterobacterales</taxon>
        <taxon>Enterobacteriaceae</taxon>
        <taxon>Cronobacter</taxon>
    </lineage>
</organism>
<name>A0ABX5K0W5_9ENTR</name>
<gene>
    <name evidence="3" type="ORF">AUM46_15550</name>
</gene>
<evidence type="ECO:0000256" key="1">
    <source>
        <dbReference type="ARBA" id="ARBA00022801"/>
    </source>
</evidence>
<dbReference type="Gene3D" id="2.10.10.20">
    <property type="entry name" value="Carbohydrate-binding module superfamily 5/12"/>
    <property type="match status" value="1"/>
</dbReference>
<dbReference type="Proteomes" id="UP000244731">
    <property type="component" value="Unassembled WGS sequence"/>
</dbReference>
<accession>A0ABX5K0W5</accession>
<protein>
    <recommendedName>
        <fullName evidence="2">Chitin-binding type-3 domain-containing protein</fullName>
    </recommendedName>
</protein>
<comment type="caution">
    <text evidence="3">The sequence shown here is derived from an EMBL/GenBank/DDBJ whole genome shotgun (WGS) entry which is preliminary data.</text>
</comment>
<feature type="domain" description="Chitin-binding type-3" evidence="2">
    <location>
        <begin position="12"/>
        <end position="62"/>
    </location>
</feature>
<evidence type="ECO:0000259" key="2">
    <source>
        <dbReference type="SMART" id="SM00495"/>
    </source>
</evidence>
<sequence length="65" mass="7382">PTPTPDTGNAPYPLWNASTIYGAKWGTFEKVSWKGHNYQVNWYSQGEQPDLNSGPYQVWTDIGTY</sequence>
<dbReference type="SUPFAM" id="SSF51055">
    <property type="entry name" value="Carbohydrate binding domain"/>
    <property type="match status" value="1"/>
</dbReference>
<keyword evidence="1" id="KW-0378">Hydrolase</keyword>
<evidence type="ECO:0000313" key="3">
    <source>
        <dbReference type="EMBL" id="PUX03330.1"/>
    </source>
</evidence>
<evidence type="ECO:0000313" key="4">
    <source>
        <dbReference type="Proteomes" id="UP000244731"/>
    </source>
</evidence>